<sequence length="277" mass="33125">MKRGIMIKYINIEKFIKEQKEGQVFCKISKSPDYSGKGSNVDYKKIKGHILYESKGDMTFGSLEAMLNHLNYGNRLTIIEFDEHDIEELKDAEITNNIMNKYCYDTNKYKIGKSMSLKEFQTYDYIFNNVKNIDLMEKTLKENYNNIITKIRGYGGTNEVEKYFKQKVHEFFQKESIPEKLIQIFDTKYINRLVLFKIFNALKQKNINLYIKDRSMKVYSNINEHENEIIMQELLIDINRNYKRNFFVDNNDFKRADIIKNCIINSNILNRLIYKFL</sequence>
<keyword evidence="1" id="KW-0614">Plasmid</keyword>
<protein>
    <submittedName>
        <fullName evidence="1">Uncharacterized protein</fullName>
    </submittedName>
</protein>
<dbReference type="AlphaFoldDB" id="A0A140B472"/>
<organism evidence="1">
    <name type="scientific">Clostridium botulinum</name>
    <dbReference type="NCBI Taxonomy" id="1491"/>
    <lineage>
        <taxon>Bacteria</taxon>
        <taxon>Bacillati</taxon>
        <taxon>Bacillota</taxon>
        <taxon>Clostridia</taxon>
        <taxon>Eubacteriales</taxon>
        <taxon>Clostridiaceae</taxon>
        <taxon>Clostridium</taxon>
    </lineage>
</organism>
<reference evidence="1" key="1">
    <citation type="journal article" date="2016" name="Genome Biol. Evol.">
        <title>Evolution of chromosomal Clostridium botulinum type E neurotoxin gene clusters: evidence provided by their rare plasmid borne counterparts.</title>
        <authorList>
            <person name="Carter A.T."/>
            <person name="Austin J.W."/>
            <person name="Weedmark K.A."/>
            <person name="Peck M.W."/>
        </authorList>
    </citation>
    <scope>NUCLEOTIDE SEQUENCE</scope>
    <source>
        <strain evidence="1">GA0702E1CS</strain>
        <plasmid evidence="1">pGA0702E1CS</plasmid>
    </source>
</reference>
<proteinExistence type="predicted"/>
<name>A0A140B472_CLOBO</name>
<accession>A0A140B472</accession>
<dbReference type="EMBL" id="KT901798">
    <property type="protein sequence ID" value="ALP69039.1"/>
    <property type="molecule type" value="Genomic_DNA"/>
</dbReference>
<geneLocation type="plasmid" evidence="1">
    <name>pGA0702E1CS</name>
</geneLocation>
<evidence type="ECO:0000313" key="1">
    <source>
        <dbReference type="EMBL" id="ALP69039.1"/>
    </source>
</evidence>